<dbReference type="Proteomes" id="UP000013981">
    <property type="component" value="Unassembled WGS sequence"/>
</dbReference>
<proteinExistence type="predicted"/>
<dbReference type="InterPro" id="IPR052533">
    <property type="entry name" value="WalJ/YycJ-like"/>
</dbReference>
<dbReference type="AlphaFoldDB" id="R8W8X6"/>
<dbReference type="PANTHER" id="PTHR47619:SF1">
    <property type="entry name" value="EXODEOXYRIBONUCLEASE WALJ"/>
    <property type="match status" value="1"/>
</dbReference>
<protein>
    <recommendedName>
        <fullName evidence="1">Metallo-beta-lactamase domain-containing protein</fullName>
    </recommendedName>
</protein>
<dbReference type="InterPro" id="IPR036866">
    <property type="entry name" value="RibonucZ/Hydroxyglut_hydro"/>
</dbReference>
<organism evidence="2 3">
    <name type="scientific">Butyricicoccus pullicaecorum 1.2</name>
    <dbReference type="NCBI Taxonomy" id="1203606"/>
    <lineage>
        <taxon>Bacteria</taxon>
        <taxon>Bacillati</taxon>
        <taxon>Bacillota</taxon>
        <taxon>Clostridia</taxon>
        <taxon>Eubacteriales</taxon>
        <taxon>Butyricicoccaceae</taxon>
        <taxon>Butyricicoccus</taxon>
    </lineage>
</organism>
<dbReference type="RefSeq" id="WP_016146520.1">
    <property type="nucleotide sequence ID" value="NZ_KB976103.1"/>
</dbReference>
<comment type="caution">
    <text evidence="2">The sequence shown here is derived from an EMBL/GenBank/DDBJ whole genome shotgun (WGS) entry which is preliminary data.</text>
</comment>
<evidence type="ECO:0000313" key="3">
    <source>
        <dbReference type="Proteomes" id="UP000013981"/>
    </source>
</evidence>
<dbReference type="eggNOG" id="COG1235">
    <property type="taxonomic scope" value="Bacteria"/>
</dbReference>
<sequence length="234" mass="26304">MPDLTFRSLASSSKGNAYLVSDGETVLLLECGLPYKKLAEKSGFTLMDTAACFVTHEHKDHSHAAEQLVKRGIPVFMSEGTARALELWDAEIIEPNVPIMVGAFRVMAFRVAHDAADPVGYLIDDTRTGERLMFAADTRSLSYIVPHLTYIAVECNYEESLLAASQRIPESLKNRIRHSHFEVEDVIRWLKKQDLSHVLTIYLLHLSAGNSRAAAWQTRFVREFPGVDIQICKE</sequence>
<accession>R8W8X6</accession>
<feature type="domain" description="Metallo-beta-lactamase" evidence="1">
    <location>
        <begin position="14"/>
        <end position="180"/>
    </location>
</feature>
<dbReference type="PATRIC" id="fig|1203606.4.peg.286"/>
<dbReference type="PANTHER" id="PTHR47619">
    <property type="entry name" value="METALLO-HYDROLASE YYCJ-RELATED"/>
    <property type="match status" value="1"/>
</dbReference>
<dbReference type="Pfam" id="PF12706">
    <property type="entry name" value="Lactamase_B_2"/>
    <property type="match status" value="1"/>
</dbReference>
<dbReference type="SUPFAM" id="SSF56281">
    <property type="entry name" value="Metallo-hydrolase/oxidoreductase"/>
    <property type="match status" value="1"/>
</dbReference>
<reference evidence="2 3" key="1">
    <citation type="submission" date="2013-01" db="EMBL/GenBank/DDBJ databases">
        <title>The Genome Sequence of Butyricicoccus pullicaecorum 1.2.</title>
        <authorList>
            <consortium name="The Broad Institute Genome Sequencing Platform"/>
            <person name="Earl A."/>
            <person name="Ward D."/>
            <person name="Feldgarden M."/>
            <person name="Gevers D."/>
            <person name="Van Immerseel F."/>
            <person name="Eeckhaut V."/>
            <person name="Walker B."/>
            <person name="Young S.K."/>
            <person name="Zeng Q."/>
            <person name="Gargeya S."/>
            <person name="Fitzgerald M."/>
            <person name="Haas B."/>
            <person name="Abouelleil A."/>
            <person name="Alvarado L."/>
            <person name="Arachchi H.M."/>
            <person name="Berlin A.M."/>
            <person name="Chapman S.B."/>
            <person name="Dewar J."/>
            <person name="Goldberg J."/>
            <person name="Griggs A."/>
            <person name="Gujja S."/>
            <person name="Hansen M."/>
            <person name="Howarth C."/>
            <person name="Imamovic A."/>
            <person name="Larimer J."/>
            <person name="McCowan C."/>
            <person name="Murphy C."/>
            <person name="Neiman D."/>
            <person name="Pearson M."/>
            <person name="Priest M."/>
            <person name="Roberts A."/>
            <person name="Saif S."/>
            <person name="Shea T."/>
            <person name="Sisk P."/>
            <person name="Sykes S."/>
            <person name="Wortman J."/>
            <person name="Nusbaum C."/>
            <person name="Birren B."/>
        </authorList>
    </citation>
    <scope>NUCLEOTIDE SEQUENCE [LARGE SCALE GENOMIC DNA]</scope>
    <source>
        <strain evidence="2 3">1.2</strain>
    </source>
</reference>
<dbReference type="Gene3D" id="3.60.15.10">
    <property type="entry name" value="Ribonuclease Z/Hydroxyacylglutathione hydrolase-like"/>
    <property type="match status" value="1"/>
</dbReference>
<dbReference type="SMART" id="SM00849">
    <property type="entry name" value="Lactamase_B"/>
    <property type="match status" value="1"/>
</dbReference>
<evidence type="ECO:0000313" key="2">
    <source>
        <dbReference type="EMBL" id="EOQ39617.1"/>
    </source>
</evidence>
<dbReference type="EMBL" id="AQOB01000002">
    <property type="protein sequence ID" value="EOQ39617.1"/>
    <property type="molecule type" value="Genomic_DNA"/>
</dbReference>
<dbReference type="HOGENOM" id="CLU_073253_2_0_9"/>
<dbReference type="InterPro" id="IPR001279">
    <property type="entry name" value="Metallo-B-lactamas"/>
</dbReference>
<gene>
    <name evidence="2" type="ORF">HMPREF1526_00311</name>
</gene>
<keyword evidence="3" id="KW-1185">Reference proteome</keyword>
<evidence type="ECO:0000259" key="1">
    <source>
        <dbReference type="SMART" id="SM00849"/>
    </source>
</evidence>
<name>R8W8X6_9FIRM</name>